<evidence type="ECO:0000313" key="2">
    <source>
        <dbReference type="EMBL" id="GEB18706.1"/>
    </source>
</evidence>
<accession>A0A4Y3NHZ0</accession>
<evidence type="ECO:0000313" key="3">
    <source>
        <dbReference type="Proteomes" id="UP000317715"/>
    </source>
</evidence>
<comment type="caution">
    <text evidence="2">The sequence shown here is derived from an EMBL/GenBank/DDBJ whole genome shotgun (WGS) entry which is preliminary data.</text>
</comment>
<gene>
    <name evidence="2" type="ORF">AAU01_14610</name>
</gene>
<dbReference type="EMBL" id="BJMD01000008">
    <property type="protein sequence ID" value="GEB18706.1"/>
    <property type="molecule type" value="Genomic_DNA"/>
</dbReference>
<name>A0A4Y3NHZ0_PAEAU</name>
<evidence type="ECO:0000256" key="1">
    <source>
        <dbReference type="SAM" id="MobiDB-lite"/>
    </source>
</evidence>
<feature type="region of interest" description="Disordered" evidence="1">
    <location>
        <begin position="73"/>
        <end position="92"/>
    </location>
</feature>
<reference evidence="2 3" key="1">
    <citation type="submission" date="2019-06" db="EMBL/GenBank/DDBJ databases">
        <title>Whole genome shotgun sequence of Paenarthrobacter aurescens NBRC 12136.</title>
        <authorList>
            <person name="Hosoyama A."/>
            <person name="Uohara A."/>
            <person name="Ohji S."/>
            <person name="Ichikawa N."/>
        </authorList>
    </citation>
    <scope>NUCLEOTIDE SEQUENCE [LARGE SCALE GENOMIC DNA]</scope>
    <source>
        <strain evidence="2 3">NBRC 12136</strain>
    </source>
</reference>
<dbReference type="AlphaFoldDB" id="A0A4Y3NHZ0"/>
<sequence length="108" mass="11565">MGKKDRQGKLCSIGLSVNDLVDGAEDALAGIVKPLRIHDVRPMTVQSRAIPRQGAVRLGLDRRRLNGDLSLGLHGSPFSRGRSTSDSLLNPGGVGRLSVPDYPVIGRR</sequence>
<protein>
    <submittedName>
        <fullName evidence="2">Uncharacterized protein</fullName>
    </submittedName>
</protein>
<organism evidence="2 3">
    <name type="scientific">Paenarthrobacter aurescens</name>
    <name type="common">Arthrobacter aurescens</name>
    <dbReference type="NCBI Taxonomy" id="43663"/>
    <lineage>
        <taxon>Bacteria</taxon>
        <taxon>Bacillati</taxon>
        <taxon>Actinomycetota</taxon>
        <taxon>Actinomycetes</taxon>
        <taxon>Micrococcales</taxon>
        <taxon>Micrococcaceae</taxon>
        <taxon>Paenarthrobacter</taxon>
    </lineage>
</organism>
<keyword evidence="3" id="KW-1185">Reference proteome</keyword>
<dbReference type="Proteomes" id="UP000317715">
    <property type="component" value="Unassembled WGS sequence"/>
</dbReference>
<proteinExistence type="predicted"/>